<dbReference type="InterPro" id="IPR050950">
    <property type="entry name" value="HTH-type_LysR_regulators"/>
</dbReference>
<gene>
    <name evidence="6" type="ORF">K5L01_09260</name>
</gene>
<protein>
    <submittedName>
        <fullName evidence="6">LysR family transcriptional regulator</fullName>
    </submittedName>
</protein>
<dbReference type="EMBL" id="JAIKTS010000002">
    <property type="protein sequence ID" value="MCL7714830.1"/>
    <property type="molecule type" value="Genomic_DNA"/>
</dbReference>
<feature type="domain" description="HTH lysR-type" evidence="5">
    <location>
        <begin position="4"/>
        <end position="61"/>
    </location>
</feature>
<keyword evidence="3" id="KW-0238">DNA-binding</keyword>
<evidence type="ECO:0000313" key="7">
    <source>
        <dbReference type="Proteomes" id="UP001431235"/>
    </source>
</evidence>
<dbReference type="RefSeq" id="WP_250064097.1">
    <property type="nucleotide sequence ID" value="NZ_JAIKTS010000002.1"/>
</dbReference>
<keyword evidence="2" id="KW-0805">Transcription regulation</keyword>
<dbReference type="InterPro" id="IPR005119">
    <property type="entry name" value="LysR_subst-bd"/>
</dbReference>
<keyword evidence="7" id="KW-1185">Reference proteome</keyword>
<comment type="caution">
    <text evidence="6">The sequence shown here is derived from an EMBL/GenBank/DDBJ whole genome shotgun (WGS) entry which is preliminary data.</text>
</comment>
<dbReference type="PROSITE" id="PS50931">
    <property type="entry name" value="HTH_LYSR"/>
    <property type="match status" value="1"/>
</dbReference>
<dbReference type="SUPFAM" id="SSF53850">
    <property type="entry name" value="Periplasmic binding protein-like II"/>
    <property type="match status" value="1"/>
</dbReference>
<keyword evidence="4" id="KW-0804">Transcription</keyword>
<evidence type="ECO:0000259" key="5">
    <source>
        <dbReference type="PROSITE" id="PS50931"/>
    </source>
</evidence>
<name>A0ABT0SIM0_9GAMM</name>
<dbReference type="PRINTS" id="PR00039">
    <property type="entry name" value="HTHLYSR"/>
</dbReference>
<dbReference type="Gene3D" id="1.10.10.10">
    <property type="entry name" value="Winged helix-like DNA-binding domain superfamily/Winged helix DNA-binding domain"/>
    <property type="match status" value="1"/>
</dbReference>
<dbReference type="Gene3D" id="3.40.190.290">
    <property type="match status" value="1"/>
</dbReference>
<dbReference type="SUPFAM" id="SSF46785">
    <property type="entry name" value="Winged helix' DNA-binding domain"/>
    <property type="match status" value="1"/>
</dbReference>
<proteinExistence type="inferred from homology"/>
<dbReference type="InterPro" id="IPR036390">
    <property type="entry name" value="WH_DNA-bd_sf"/>
</dbReference>
<dbReference type="Proteomes" id="UP001431235">
    <property type="component" value="Unassembled WGS sequence"/>
</dbReference>
<dbReference type="PANTHER" id="PTHR30419">
    <property type="entry name" value="HTH-TYPE TRANSCRIPTIONAL REGULATOR YBHD"/>
    <property type="match status" value="1"/>
</dbReference>
<evidence type="ECO:0000313" key="6">
    <source>
        <dbReference type="EMBL" id="MCL7714830.1"/>
    </source>
</evidence>
<accession>A0ABT0SIM0</accession>
<evidence type="ECO:0000256" key="2">
    <source>
        <dbReference type="ARBA" id="ARBA00023015"/>
    </source>
</evidence>
<evidence type="ECO:0000256" key="4">
    <source>
        <dbReference type="ARBA" id="ARBA00023163"/>
    </source>
</evidence>
<dbReference type="InterPro" id="IPR036388">
    <property type="entry name" value="WH-like_DNA-bd_sf"/>
</dbReference>
<evidence type="ECO:0000256" key="1">
    <source>
        <dbReference type="ARBA" id="ARBA00009437"/>
    </source>
</evidence>
<comment type="similarity">
    <text evidence="1">Belongs to the LysR transcriptional regulatory family.</text>
</comment>
<evidence type="ECO:0000256" key="3">
    <source>
        <dbReference type="ARBA" id="ARBA00023125"/>
    </source>
</evidence>
<reference evidence="6 7" key="1">
    <citation type="submission" date="2021-08" db="EMBL/GenBank/DDBJ databases">
        <title>Novel members of of the genus Stenotrophomonas from differernt environment.</title>
        <authorList>
            <person name="Deng Y."/>
        </authorList>
    </citation>
    <scope>NUCLEOTIDE SEQUENCE [LARGE SCALE GENOMIC DNA]</scope>
    <source>
        <strain evidence="6 7">CPCC 101365</strain>
    </source>
</reference>
<organism evidence="6 7">
    <name type="scientific">Stenotrophomonas mori</name>
    <dbReference type="NCBI Taxonomy" id="2871096"/>
    <lineage>
        <taxon>Bacteria</taxon>
        <taxon>Pseudomonadati</taxon>
        <taxon>Pseudomonadota</taxon>
        <taxon>Gammaproteobacteria</taxon>
        <taxon>Lysobacterales</taxon>
        <taxon>Lysobacteraceae</taxon>
        <taxon>Stenotrophomonas</taxon>
    </lineage>
</organism>
<dbReference type="Pfam" id="PF03466">
    <property type="entry name" value="LysR_substrate"/>
    <property type="match status" value="1"/>
</dbReference>
<dbReference type="InterPro" id="IPR000847">
    <property type="entry name" value="LysR_HTH_N"/>
</dbReference>
<sequence length="300" mass="31984">MPEPTLRQVRMFLAVARYNSFRAAAERISTSQSTISIQIKGLEDAIGVPLFDRTTRVVRLTPAGAELLEEFERLAATADEVRAKSAQLAAGRLGQLKIGALPSIAAELLPRVIATFGQAFPDVRLEILETVDQELVAAIKEGRCDVCLTSARMFEGGMNFEALFSEELVAVLPSAHPLAGGGEVRIEALMDEPLILTKRGTSLRSAVNQAFADAGGDVFPAFEVTYIATATAFAMEGLGIALVPASSVRHMAHPGITVAGIAGQAGARTMGILQMEDTMSYPLQQQFIKVVRAVSKQLSG</sequence>
<dbReference type="Pfam" id="PF00126">
    <property type="entry name" value="HTH_1"/>
    <property type="match status" value="1"/>
</dbReference>